<evidence type="ECO:0000313" key="2">
    <source>
        <dbReference type="EMBL" id="MBK7423668.1"/>
    </source>
</evidence>
<feature type="compositionally biased region" description="Basic and acidic residues" evidence="1">
    <location>
        <begin position="28"/>
        <end position="47"/>
    </location>
</feature>
<gene>
    <name evidence="2" type="ORF">IPJ48_11525</name>
</gene>
<evidence type="ECO:0000313" key="3">
    <source>
        <dbReference type="Proteomes" id="UP000886602"/>
    </source>
</evidence>
<feature type="region of interest" description="Disordered" evidence="1">
    <location>
        <begin position="99"/>
        <end position="133"/>
    </location>
</feature>
<name>A0A9D7FC73_9RHOO</name>
<dbReference type="EMBL" id="JADJNC010000017">
    <property type="protein sequence ID" value="MBK7423668.1"/>
    <property type="molecule type" value="Genomic_DNA"/>
</dbReference>
<evidence type="ECO:0000256" key="1">
    <source>
        <dbReference type="SAM" id="MobiDB-lite"/>
    </source>
</evidence>
<dbReference type="Proteomes" id="UP000886602">
    <property type="component" value="Unassembled WGS sequence"/>
</dbReference>
<comment type="caution">
    <text evidence="2">The sequence shown here is derived from an EMBL/GenBank/DDBJ whole genome shotgun (WGS) entry which is preliminary data.</text>
</comment>
<reference evidence="2" key="1">
    <citation type="submission" date="2020-10" db="EMBL/GenBank/DDBJ databases">
        <title>Connecting structure to function with the recovery of over 1000 high-quality activated sludge metagenome-assembled genomes encoding full-length rRNA genes using long-read sequencing.</title>
        <authorList>
            <person name="Singleton C.M."/>
            <person name="Petriglieri F."/>
            <person name="Kristensen J.M."/>
            <person name="Kirkegaard R.H."/>
            <person name="Michaelsen T.Y."/>
            <person name="Andersen M.H."/>
            <person name="Karst S.M."/>
            <person name="Dueholm M.S."/>
            <person name="Nielsen P.H."/>
            <person name="Albertsen M."/>
        </authorList>
    </citation>
    <scope>NUCLEOTIDE SEQUENCE</scope>
    <source>
        <strain evidence="2">EsbW_18-Q3-R4-48_MAXAC.044</strain>
    </source>
</reference>
<organism evidence="2 3">
    <name type="scientific">Candidatus Propionivibrio dominans</name>
    <dbReference type="NCBI Taxonomy" id="2954373"/>
    <lineage>
        <taxon>Bacteria</taxon>
        <taxon>Pseudomonadati</taxon>
        <taxon>Pseudomonadota</taxon>
        <taxon>Betaproteobacteria</taxon>
        <taxon>Rhodocyclales</taxon>
        <taxon>Rhodocyclaceae</taxon>
        <taxon>Propionivibrio</taxon>
    </lineage>
</organism>
<accession>A0A9D7FC73</accession>
<dbReference type="AlphaFoldDB" id="A0A9D7FC73"/>
<proteinExistence type="predicted"/>
<sequence length="133" mass="13996">MVAGGSLATALGGIAIVGQYRQCRDAGERGSIRPMAERRDGEADRRSGRFQRTGAAFDGGTLRFVPVANFNGTPGGSSVRLTDSVQVFSAFSRHFPAIGSTGTPVGGEHSGRHHGQPGSRTRPPSRHWPELPG</sequence>
<feature type="region of interest" description="Disordered" evidence="1">
    <location>
        <begin position="28"/>
        <end position="51"/>
    </location>
</feature>
<protein>
    <submittedName>
        <fullName evidence="2">Uncharacterized protein</fullName>
    </submittedName>
</protein>